<dbReference type="InterPro" id="IPR036237">
    <property type="entry name" value="Xyl_isomerase-like_sf"/>
</dbReference>
<dbReference type="Proteomes" id="UP001597180">
    <property type="component" value="Unassembled WGS sequence"/>
</dbReference>
<feature type="domain" description="Xylose isomerase-like TIM barrel" evidence="1">
    <location>
        <begin position="25"/>
        <end position="270"/>
    </location>
</feature>
<dbReference type="GO" id="GO:0016853">
    <property type="term" value="F:isomerase activity"/>
    <property type="evidence" value="ECO:0007669"/>
    <property type="project" value="UniProtKB-KW"/>
</dbReference>
<reference evidence="3" key="1">
    <citation type="journal article" date="2019" name="Int. J. Syst. Evol. Microbiol.">
        <title>The Global Catalogue of Microorganisms (GCM) 10K type strain sequencing project: providing services to taxonomists for standard genome sequencing and annotation.</title>
        <authorList>
            <consortium name="The Broad Institute Genomics Platform"/>
            <consortium name="The Broad Institute Genome Sequencing Center for Infectious Disease"/>
            <person name="Wu L."/>
            <person name="Ma J."/>
        </authorList>
    </citation>
    <scope>NUCLEOTIDE SEQUENCE [LARGE SCALE GENOMIC DNA]</scope>
    <source>
        <strain evidence="3">CCUG 53270</strain>
    </source>
</reference>
<dbReference type="RefSeq" id="WP_345586652.1">
    <property type="nucleotide sequence ID" value="NZ_BAABJG010000005.1"/>
</dbReference>
<keyword evidence="3" id="KW-1185">Reference proteome</keyword>
<keyword evidence="2" id="KW-0413">Isomerase</keyword>
<comment type="caution">
    <text evidence="2">The sequence shown here is derived from an EMBL/GenBank/DDBJ whole genome shotgun (WGS) entry which is preliminary data.</text>
</comment>
<dbReference type="PANTHER" id="PTHR12110">
    <property type="entry name" value="HYDROXYPYRUVATE ISOMERASE"/>
    <property type="match status" value="1"/>
</dbReference>
<dbReference type="InterPro" id="IPR013022">
    <property type="entry name" value="Xyl_isomerase-like_TIM-brl"/>
</dbReference>
<dbReference type="Pfam" id="PF01261">
    <property type="entry name" value="AP_endonuc_2"/>
    <property type="match status" value="1"/>
</dbReference>
<dbReference type="PANTHER" id="PTHR12110:SF21">
    <property type="entry name" value="XYLOSE ISOMERASE-LIKE TIM BARREL DOMAIN-CONTAINING PROTEIN"/>
    <property type="match status" value="1"/>
</dbReference>
<evidence type="ECO:0000313" key="3">
    <source>
        <dbReference type="Proteomes" id="UP001597180"/>
    </source>
</evidence>
<evidence type="ECO:0000313" key="2">
    <source>
        <dbReference type="EMBL" id="MFD1218692.1"/>
    </source>
</evidence>
<name>A0ABW3UDI9_9BACL</name>
<dbReference type="SUPFAM" id="SSF51658">
    <property type="entry name" value="Xylose isomerase-like"/>
    <property type="match status" value="1"/>
</dbReference>
<evidence type="ECO:0000259" key="1">
    <source>
        <dbReference type="Pfam" id="PF01261"/>
    </source>
</evidence>
<sequence length="278" mass="30666">MKEQSKYSVSTYALIELPLEEAVQRLLQEGWTMIEIMGEGRHAEVFDWPEERLDALKRLGQEHRVIWSLHAPITGLNLASIREEEVRTTVQMLERSLEVARKLECTHVVIHPGELAPEEGGVTWADTEAAAARAATVLSDALRITEGTGIIMALENVPPYPGLLGADADFLLQVLHKLPPSGFGIIFDVGHVHLTGAGKCMSALREVLPYAVGIHWSDNNGEHDDHMRLGAGTVPLREVVDLLQASDYTGVWVLELRSLHDVEASAAWLDEPRTIPAN</sequence>
<dbReference type="EMBL" id="JBHTLU010000004">
    <property type="protein sequence ID" value="MFD1218692.1"/>
    <property type="molecule type" value="Genomic_DNA"/>
</dbReference>
<accession>A0ABW3UDI9</accession>
<organism evidence="2 3">
    <name type="scientific">Paenibacillus vulneris</name>
    <dbReference type="NCBI Taxonomy" id="1133364"/>
    <lineage>
        <taxon>Bacteria</taxon>
        <taxon>Bacillati</taxon>
        <taxon>Bacillota</taxon>
        <taxon>Bacilli</taxon>
        <taxon>Bacillales</taxon>
        <taxon>Paenibacillaceae</taxon>
        <taxon>Paenibacillus</taxon>
    </lineage>
</organism>
<gene>
    <name evidence="2" type="ORF">ACFQ4B_01060</name>
</gene>
<dbReference type="InterPro" id="IPR050312">
    <property type="entry name" value="IolE/XylAMocC-like"/>
</dbReference>
<protein>
    <submittedName>
        <fullName evidence="2">Sugar phosphate isomerase/epimerase family protein</fullName>
    </submittedName>
</protein>
<proteinExistence type="predicted"/>
<dbReference type="Gene3D" id="3.20.20.150">
    <property type="entry name" value="Divalent-metal-dependent TIM barrel enzymes"/>
    <property type="match status" value="1"/>
</dbReference>